<dbReference type="KEGG" id="ifn:GM661_14380"/>
<dbReference type="InterPro" id="IPR023170">
    <property type="entry name" value="HhH_base_excis_C"/>
</dbReference>
<reference evidence="6" key="1">
    <citation type="submission" date="2019-12" db="EMBL/GenBank/DDBJ databases">
        <authorList>
            <person name="zhang j."/>
            <person name="sun C.M."/>
        </authorList>
    </citation>
    <scope>NUCLEOTIDE SEQUENCE</scope>
    <source>
        <strain evidence="6">NS-1</strain>
    </source>
</reference>
<keyword evidence="4" id="KW-0411">Iron-sulfur</keyword>
<accession>A0A8A7KHN6</accession>
<dbReference type="CDD" id="cd00056">
    <property type="entry name" value="ENDO3c"/>
    <property type="match status" value="1"/>
</dbReference>
<gene>
    <name evidence="6" type="ORF">GM661_14380</name>
</gene>
<dbReference type="PANTHER" id="PTHR10359:SF19">
    <property type="entry name" value="DNA REPAIR GLYCOSYLASE MJ1434-RELATED"/>
    <property type="match status" value="1"/>
</dbReference>
<protein>
    <submittedName>
        <fullName evidence="6">Endonuclease III domain-containing protein</fullName>
    </submittedName>
</protein>
<keyword evidence="2" id="KW-0479">Metal-binding</keyword>
<evidence type="ECO:0000313" key="7">
    <source>
        <dbReference type="Proteomes" id="UP000665020"/>
    </source>
</evidence>
<organism evidence="6 7">
    <name type="scientific">Iocasia fonsfrigidae</name>
    <dbReference type="NCBI Taxonomy" id="2682810"/>
    <lineage>
        <taxon>Bacteria</taxon>
        <taxon>Bacillati</taxon>
        <taxon>Bacillota</taxon>
        <taxon>Clostridia</taxon>
        <taxon>Halanaerobiales</taxon>
        <taxon>Halanaerobiaceae</taxon>
        <taxon>Iocasia</taxon>
    </lineage>
</organism>
<dbReference type="AlphaFoldDB" id="A0A8A7KHN6"/>
<dbReference type="GO" id="GO:0006284">
    <property type="term" value="P:base-excision repair"/>
    <property type="evidence" value="ECO:0007669"/>
    <property type="project" value="InterPro"/>
</dbReference>
<name>A0A8A7KHN6_9FIRM</name>
<dbReference type="SUPFAM" id="SSF48150">
    <property type="entry name" value="DNA-glycosylase"/>
    <property type="match status" value="1"/>
</dbReference>
<dbReference type="GO" id="GO:0004519">
    <property type="term" value="F:endonuclease activity"/>
    <property type="evidence" value="ECO:0007669"/>
    <property type="project" value="UniProtKB-KW"/>
</dbReference>
<evidence type="ECO:0000256" key="3">
    <source>
        <dbReference type="ARBA" id="ARBA00023004"/>
    </source>
</evidence>
<dbReference type="Proteomes" id="UP000665020">
    <property type="component" value="Chromosome"/>
</dbReference>
<keyword evidence="1" id="KW-0004">4Fe-4S</keyword>
<proteinExistence type="predicted"/>
<keyword evidence="6" id="KW-0378">Hydrolase</keyword>
<dbReference type="InterPro" id="IPR011257">
    <property type="entry name" value="DNA_glycosylase"/>
</dbReference>
<evidence type="ECO:0000259" key="5">
    <source>
        <dbReference type="SMART" id="SM00478"/>
    </source>
</evidence>
<dbReference type="Pfam" id="PF00730">
    <property type="entry name" value="HhH-GPD"/>
    <property type="match status" value="1"/>
</dbReference>
<keyword evidence="7" id="KW-1185">Reference proteome</keyword>
<feature type="domain" description="HhH-GPD" evidence="5">
    <location>
        <begin position="38"/>
        <end position="197"/>
    </location>
</feature>
<keyword evidence="6" id="KW-0540">Nuclease</keyword>
<dbReference type="PIRSF" id="PIRSF001435">
    <property type="entry name" value="Nth"/>
    <property type="match status" value="1"/>
</dbReference>
<dbReference type="Gene3D" id="1.10.340.30">
    <property type="entry name" value="Hypothetical protein, domain 2"/>
    <property type="match status" value="1"/>
</dbReference>
<keyword evidence="6" id="KW-0255">Endonuclease</keyword>
<dbReference type="PANTHER" id="PTHR10359">
    <property type="entry name" value="A/G-SPECIFIC ADENINE GLYCOSYLASE/ENDONUCLEASE III"/>
    <property type="match status" value="1"/>
</dbReference>
<dbReference type="EMBL" id="CP046640">
    <property type="protein sequence ID" value="QTL99059.1"/>
    <property type="molecule type" value="Genomic_DNA"/>
</dbReference>
<evidence type="ECO:0000313" key="6">
    <source>
        <dbReference type="EMBL" id="QTL99059.1"/>
    </source>
</evidence>
<evidence type="ECO:0000256" key="4">
    <source>
        <dbReference type="ARBA" id="ARBA00023014"/>
    </source>
</evidence>
<evidence type="ECO:0000256" key="2">
    <source>
        <dbReference type="ARBA" id="ARBA00022723"/>
    </source>
</evidence>
<dbReference type="SMART" id="SM00478">
    <property type="entry name" value="ENDO3c"/>
    <property type="match status" value="1"/>
</dbReference>
<keyword evidence="3" id="KW-0408">Iron</keyword>
<evidence type="ECO:0000256" key="1">
    <source>
        <dbReference type="ARBA" id="ARBA00022485"/>
    </source>
</evidence>
<dbReference type="Gene3D" id="1.10.1670.10">
    <property type="entry name" value="Helix-hairpin-Helix base-excision DNA repair enzymes (C-terminal)"/>
    <property type="match status" value="1"/>
</dbReference>
<dbReference type="GO" id="GO:0046872">
    <property type="term" value="F:metal ion binding"/>
    <property type="evidence" value="ECO:0007669"/>
    <property type="project" value="UniProtKB-KW"/>
</dbReference>
<dbReference type="InterPro" id="IPR003265">
    <property type="entry name" value="HhH-GPD_domain"/>
</dbReference>
<sequence>MNFSRAVVEIYSILYDYFGPQHWWPAESPFETIIGAILTQAVSWRNVEKAIDNLREANLLKPSAIKKIQQDRLADLIKPAGYYNMKAKKLKSFVDFLYNNYAGHLNKMFKVDLPVLRKELLDVYGVGPETADSILLYAGKYPIFVIDAYTKRILSRIGYIPDDIVYHDLQAKIMSVYPADVVKYNEYHALLVILAKEYCKKSAPDCKNCPIMEK</sequence>
<dbReference type="GO" id="GO:0051539">
    <property type="term" value="F:4 iron, 4 sulfur cluster binding"/>
    <property type="evidence" value="ECO:0007669"/>
    <property type="project" value="UniProtKB-KW"/>
</dbReference>